<dbReference type="Proteomes" id="UP000095576">
    <property type="component" value="Unassembled WGS sequence"/>
</dbReference>
<dbReference type="RefSeq" id="WP_055300513.1">
    <property type="nucleotide sequence ID" value="NZ_CAXVLI010000001.1"/>
</dbReference>
<gene>
    <name evidence="1" type="ORF">ERS852511_03713</name>
</gene>
<dbReference type="Pfam" id="PF11756">
    <property type="entry name" value="YgbA_NO"/>
    <property type="match status" value="1"/>
</dbReference>
<name>A0A174S5P7_BACT4</name>
<dbReference type="EMBL" id="CZAP01000016">
    <property type="protein sequence ID" value="CUP93234.1"/>
    <property type="molecule type" value="Genomic_DNA"/>
</dbReference>
<evidence type="ECO:0000313" key="2">
    <source>
        <dbReference type="Proteomes" id="UP000095576"/>
    </source>
</evidence>
<reference evidence="1 2" key="1">
    <citation type="submission" date="2015-09" db="EMBL/GenBank/DDBJ databases">
        <authorList>
            <consortium name="Pathogen Informatics"/>
        </authorList>
    </citation>
    <scope>NUCLEOTIDE SEQUENCE [LARGE SCALE GENOMIC DNA]</scope>
    <source>
        <strain evidence="1 2">2789STDY5834899</strain>
    </source>
</reference>
<sequence length="101" mass="12094">METDKKPRITQEKRTVESMIRLYCRKKEKNATLCPKCEELLRYAHARLDHCPFGEKKSSCKKCPVHCYKPAMRKRMREVMRFSGPRMLFYAPLEAIRHLFS</sequence>
<evidence type="ECO:0000313" key="1">
    <source>
        <dbReference type="EMBL" id="CUP93234.1"/>
    </source>
</evidence>
<accession>A0A174S5P7</accession>
<dbReference type="AlphaFoldDB" id="A0A174S5P7"/>
<dbReference type="InterPro" id="IPR020483">
    <property type="entry name" value="Uncharacterised_YgbA"/>
</dbReference>
<protein>
    <submittedName>
        <fullName evidence="1">Nitrous oxide-stimulated promoter</fullName>
    </submittedName>
</protein>
<proteinExistence type="predicted"/>
<dbReference type="NCBIfam" id="NF007714">
    <property type="entry name" value="PRK10410.1-2"/>
    <property type="match status" value="1"/>
</dbReference>
<organism evidence="1 2">
    <name type="scientific">Bacteroides thetaiotaomicron</name>
    <dbReference type="NCBI Taxonomy" id="818"/>
    <lineage>
        <taxon>Bacteria</taxon>
        <taxon>Pseudomonadati</taxon>
        <taxon>Bacteroidota</taxon>
        <taxon>Bacteroidia</taxon>
        <taxon>Bacteroidales</taxon>
        <taxon>Bacteroidaceae</taxon>
        <taxon>Bacteroides</taxon>
    </lineage>
</organism>